<sequence>MYAPEKANRGNTKGWKLSYLIKELKQNNGKDQAKTGKKWETFGKDKPLEILMVQPLQRIARQRITQSFSPGS</sequence>
<proteinExistence type="predicted"/>
<dbReference type="EMBL" id="BKCJ011251089">
    <property type="protein sequence ID" value="GFD10257.1"/>
    <property type="molecule type" value="Genomic_DNA"/>
</dbReference>
<gene>
    <name evidence="1" type="ORF">Tci_882226</name>
</gene>
<protein>
    <recommendedName>
        <fullName evidence="2">Reverse transcriptase domain-containing protein</fullName>
    </recommendedName>
</protein>
<dbReference type="AlphaFoldDB" id="A0A699TJB4"/>
<evidence type="ECO:0000313" key="1">
    <source>
        <dbReference type="EMBL" id="GFD10257.1"/>
    </source>
</evidence>
<evidence type="ECO:0008006" key="2">
    <source>
        <dbReference type="Google" id="ProtNLM"/>
    </source>
</evidence>
<reference evidence="1" key="1">
    <citation type="journal article" date="2019" name="Sci. Rep.">
        <title>Draft genome of Tanacetum cinerariifolium, the natural source of mosquito coil.</title>
        <authorList>
            <person name="Yamashiro T."/>
            <person name="Shiraishi A."/>
            <person name="Satake H."/>
            <person name="Nakayama K."/>
        </authorList>
    </citation>
    <scope>NUCLEOTIDE SEQUENCE</scope>
</reference>
<name>A0A699TJB4_TANCI</name>
<comment type="caution">
    <text evidence="1">The sequence shown here is derived from an EMBL/GenBank/DDBJ whole genome shotgun (WGS) entry which is preliminary data.</text>
</comment>
<organism evidence="1">
    <name type="scientific">Tanacetum cinerariifolium</name>
    <name type="common">Dalmatian daisy</name>
    <name type="synonym">Chrysanthemum cinerariifolium</name>
    <dbReference type="NCBI Taxonomy" id="118510"/>
    <lineage>
        <taxon>Eukaryota</taxon>
        <taxon>Viridiplantae</taxon>
        <taxon>Streptophyta</taxon>
        <taxon>Embryophyta</taxon>
        <taxon>Tracheophyta</taxon>
        <taxon>Spermatophyta</taxon>
        <taxon>Magnoliopsida</taxon>
        <taxon>eudicotyledons</taxon>
        <taxon>Gunneridae</taxon>
        <taxon>Pentapetalae</taxon>
        <taxon>asterids</taxon>
        <taxon>campanulids</taxon>
        <taxon>Asterales</taxon>
        <taxon>Asteraceae</taxon>
        <taxon>Asteroideae</taxon>
        <taxon>Anthemideae</taxon>
        <taxon>Anthemidinae</taxon>
        <taxon>Tanacetum</taxon>
    </lineage>
</organism>
<feature type="non-terminal residue" evidence="1">
    <location>
        <position position="72"/>
    </location>
</feature>
<accession>A0A699TJB4</accession>